<dbReference type="GeneID" id="41329754"/>
<feature type="transmembrane region" description="Helical" evidence="1">
    <location>
        <begin position="104"/>
        <end position="123"/>
    </location>
</feature>
<reference evidence="3 4" key="1">
    <citation type="journal article" date="2020" name="Nature">
        <title>Isolation of an archaeon at the prokaryote-eukaryote interface.</title>
        <authorList>
            <person name="Imachi H."/>
            <person name="Nobu M.K."/>
            <person name="Nakahara N."/>
            <person name="Morono Y."/>
            <person name="Ogawara M."/>
            <person name="Takaki Y."/>
            <person name="Takano Y."/>
            <person name="Uematsu K."/>
            <person name="Ikuta T."/>
            <person name="Ito M."/>
            <person name="Matsui Y."/>
            <person name="Miyazaki M."/>
            <person name="Murata K."/>
            <person name="Saito Y."/>
            <person name="Sakai S."/>
            <person name="Song C."/>
            <person name="Tasumi E."/>
            <person name="Yamanaka Y."/>
            <person name="Yamaguchi T."/>
            <person name="Kamagata Y."/>
            <person name="Tamaki H."/>
            <person name="Takai K."/>
        </authorList>
    </citation>
    <scope>NUCLEOTIDE SEQUENCE [LARGE SCALE GENOMIC DNA]</scope>
    <source>
        <strain evidence="3 4">MK-D1</strain>
    </source>
</reference>
<evidence type="ECO:0000256" key="1">
    <source>
        <dbReference type="SAM" id="Phobius"/>
    </source>
</evidence>
<feature type="transmembrane region" description="Helical" evidence="1">
    <location>
        <begin position="292"/>
        <end position="311"/>
    </location>
</feature>
<dbReference type="Gene3D" id="1.20.1250.20">
    <property type="entry name" value="MFS general substrate transporter like domains"/>
    <property type="match status" value="2"/>
</dbReference>
<dbReference type="PANTHER" id="PTHR23528">
    <property type="match status" value="1"/>
</dbReference>
<dbReference type="EMBL" id="CP042905">
    <property type="protein sequence ID" value="QEE15934.1"/>
    <property type="molecule type" value="Genomic_DNA"/>
</dbReference>
<sequence length="460" mass="50813">MKKMRKTREEIETFEENPQEKNVVQVKKLGIRTTLVLWILGLSGQIAWAVENTWFNTFVYDELTPNPAPVAWMVVLSALTATITTLLMGSLSDRTKSRFGRRRPYILFGYVLWGIITIIFPEPALLENIGIAIVLVVILDSVMTFFGSTANDAAFNAWSTDISDSTNRGRVQGILSASTLLANLVALGVAGIIIENFGYFVFFYILGGSVTILGGIAGLILKEPPLSEDEQSKEKKSVLIDIAQAFKPSTIKKNKILYLLFLFMAISGIGMQIYFPYLFIYLEHNLKFSKTMISVAGAIIILSGTMVAIIIGMISHKFNRKSALMVLLILSAVNLAILSLFRNMWVVIAFYAIQISVDTGIGIFLMSWIQDQTPKAEIGKYQGVRLIFFVAIPMMIGAPIGSFIIEQLGTPAIIDGKQGIIPTWESLLIAAIVSIFAIIPLLFIPKNAGNIIVTEENRNL</sequence>
<keyword evidence="1" id="KW-1133">Transmembrane helix</keyword>
<dbReference type="GO" id="GO:0022857">
    <property type="term" value="F:transmembrane transporter activity"/>
    <property type="evidence" value="ECO:0007669"/>
    <property type="project" value="InterPro"/>
</dbReference>
<feature type="transmembrane region" description="Helical" evidence="1">
    <location>
        <begin position="386"/>
        <end position="405"/>
    </location>
</feature>
<dbReference type="PANTHER" id="PTHR23528:SF1">
    <property type="entry name" value="MAJOR FACILITATOR SUPERFAMILY (MFS) PROFILE DOMAIN-CONTAINING PROTEIN"/>
    <property type="match status" value="1"/>
</dbReference>
<dbReference type="InterPro" id="IPR011701">
    <property type="entry name" value="MFS"/>
</dbReference>
<feature type="transmembrane region" description="Helical" evidence="1">
    <location>
        <begin position="200"/>
        <end position="221"/>
    </location>
</feature>
<dbReference type="Pfam" id="PF07690">
    <property type="entry name" value="MFS_1"/>
    <property type="match status" value="1"/>
</dbReference>
<dbReference type="InterPro" id="IPR020846">
    <property type="entry name" value="MFS_dom"/>
</dbReference>
<dbReference type="InterPro" id="IPR036259">
    <property type="entry name" value="MFS_trans_sf"/>
</dbReference>
<feature type="transmembrane region" description="Helical" evidence="1">
    <location>
        <begin position="323"/>
        <end position="341"/>
    </location>
</feature>
<dbReference type="KEGG" id="psyt:DSAG12_01761"/>
<proteinExistence type="predicted"/>
<keyword evidence="4" id="KW-1185">Reference proteome</keyword>
<protein>
    <submittedName>
        <fullName evidence="3">MFS transporter</fullName>
    </submittedName>
</protein>
<keyword evidence="1" id="KW-0812">Transmembrane</keyword>
<dbReference type="AlphaFoldDB" id="A0A5B9D9W6"/>
<organism evidence="3 4">
    <name type="scientific">Promethearchaeum syntrophicum</name>
    <dbReference type="NCBI Taxonomy" id="2594042"/>
    <lineage>
        <taxon>Archaea</taxon>
        <taxon>Promethearchaeati</taxon>
        <taxon>Promethearchaeota</taxon>
        <taxon>Promethearchaeia</taxon>
        <taxon>Promethearchaeales</taxon>
        <taxon>Promethearchaeaceae</taxon>
        <taxon>Promethearchaeum</taxon>
    </lineage>
</organism>
<dbReference type="SUPFAM" id="SSF103473">
    <property type="entry name" value="MFS general substrate transporter"/>
    <property type="match status" value="1"/>
</dbReference>
<evidence type="ECO:0000259" key="2">
    <source>
        <dbReference type="PROSITE" id="PS50850"/>
    </source>
</evidence>
<feature type="transmembrane region" description="Helical" evidence="1">
    <location>
        <begin position="256"/>
        <end position="280"/>
    </location>
</feature>
<gene>
    <name evidence="3" type="ORF">DSAG12_01761</name>
</gene>
<dbReference type="OrthoDB" id="85689at2157"/>
<evidence type="ECO:0000313" key="4">
    <source>
        <dbReference type="Proteomes" id="UP000321408"/>
    </source>
</evidence>
<feature type="transmembrane region" description="Helical" evidence="1">
    <location>
        <begin position="129"/>
        <end position="150"/>
    </location>
</feature>
<feature type="transmembrane region" description="Helical" evidence="1">
    <location>
        <begin position="171"/>
        <end position="194"/>
    </location>
</feature>
<keyword evidence="1" id="KW-0472">Membrane</keyword>
<evidence type="ECO:0000313" key="3">
    <source>
        <dbReference type="EMBL" id="QEE15934.1"/>
    </source>
</evidence>
<dbReference type="RefSeq" id="WP_147662829.1">
    <property type="nucleotide sequence ID" value="NZ_CP042905.2"/>
</dbReference>
<feature type="transmembrane region" description="Helical" evidence="1">
    <location>
        <begin position="70"/>
        <end position="92"/>
    </location>
</feature>
<feature type="domain" description="Major facilitator superfamily (MFS) profile" evidence="2">
    <location>
        <begin position="29"/>
        <end position="448"/>
    </location>
</feature>
<reference evidence="3 4" key="2">
    <citation type="journal article" date="2024" name="Int. J. Syst. Evol. Microbiol.">
        <title>Promethearchaeum syntrophicum gen. nov., sp. nov., an anaerobic, obligately syntrophic archaeon, the first isolate of the lineage 'Asgard' archaea, and proposal of the new archaeal phylum Promethearchaeota phyl. nov. and kingdom Promethearchaeati regn. nov.</title>
        <authorList>
            <person name="Imachi H."/>
            <person name="Nobu M.K."/>
            <person name="Kato S."/>
            <person name="Takaki Y."/>
            <person name="Miyazaki M."/>
            <person name="Miyata M."/>
            <person name="Ogawara M."/>
            <person name="Saito Y."/>
            <person name="Sakai S."/>
            <person name="Tahara Y.O."/>
            <person name="Takano Y."/>
            <person name="Tasumi E."/>
            <person name="Uematsu K."/>
            <person name="Yoshimura T."/>
            <person name="Itoh T."/>
            <person name="Ohkuma M."/>
            <person name="Takai K."/>
        </authorList>
    </citation>
    <scope>NUCLEOTIDE SEQUENCE [LARGE SCALE GENOMIC DNA]</scope>
    <source>
        <strain evidence="3 4">MK-D1</strain>
    </source>
</reference>
<feature type="transmembrane region" description="Helical" evidence="1">
    <location>
        <begin position="347"/>
        <end position="366"/>
    </location>
</feature>
<feature type="transmembrane region" description="Helical" evidence="1">
    <location>
        <begin position="29"/>
        <end position="50"/>
    </location>
</feature>
<dbReference type="PROSITE" id="PS50850">
    <property type="entry name" value="MFS"/>
    <property type="match status" value="1"/>
</dbReference>
<feature type="transmembrane region" description="Helical" evidence="1">
    <location>
        <begin position="425"/>
        <end position="444"/>
    </location>
</feature>
<accession>A0A5B9D9W6</accession>
<name>A0A5B9D9W6_9ARCH</name>
<dbReference type="Proteomes" id="UP000321408">
    <property type="component" value="Chromosome"/>
</dbReference>